<dbReference type="GO" id="GO:0009786">
    <property type="term" value="P:regulation of asymmetric cell division"/>
    <property type="evidence" value="ECO:0007669"/>
    <property type="project" value="TreeGrafter"/>
</dbReference>
<dbReference type="GO" id="GO:0000132">
    <property type="term" value="P:establishment of mitotic spindle orientation"/>
    <property type="evidence" value="ECO:0007669"/>
    <property type="project" value="TreeGrafter"/>
</dbReference>
<dbReference type="GO" id="GO:0045179">
    <property type="term" value="C:apical cortex"/>
    <property type="evidence" value="ECO:0007669"/>
    <property type="project" value="TreeGrafter"/>
</dbReference>
<evidence type="ECO:0000313" key="4">
    <source>
        <dbReference type="Proteomes" id="UP000005408"/>
    </source>
</evidence>
<dbReference type="InterPro" id="IPR038205">
    <property type="entry name" value="INSC_LBD_sf"/>
</dbReference>
<proteinExistence type="predicted"/>
<evidence type="ECO:0000259" key="1">
    <source>
        <dbReference type="Pfam" id="PF16748"/>
    </source>
</evidence>
<dbReference type="Gene3D" id="6.20.200.10">
    <property type="entry name" value="Inscuteable LGN-binding domain"/>
    <property type="match status" value="1"/>
</dbReference>
<dbReference type="GO" id="GO:0008356">
    <property type="term" value="P:asymmetric cell division"/>
    <property type="evidence" value="ECO:0007669"/>
    <property type="project" value="InterPro"/>
</dbReference>
<dbReference type="InterPro" id="IPR000225">
    <property type="entry name" value="Armadillo"/>
</dbReference>
<dbReference type="InterPro" id="IPR031938">
    <property type="entry name" value="INSC_LBD"/>
</dbReference>
<name>A0A8W8ML93_MAGGI</name>
<dbReference type="InterPro" id="IPR016024">
    <property type="entry name" value="ARM-type_fold"/>
</dbReference>
<evidence type="ECO:0000313" key="3">
    <source>
        <dbReference type="EnsemblMetazoa" id="G34868.1:cds"/>
    </source>
</evidence>
<feature type="domain" description="Protein inscuteable homologue LGN-binding" evidence="1">
    <location>
        <begin position="22"/>
        <end position="51"/>
    </location>
</feature>
<dbReference type="Proteomes" id="UP000005408">
    <property type="component" value="Unassembled WGS sequence"/>
</dbReference>
<dbReference type="InterPro" id="IPR011989">
    <property type="entry name" value="ARM-like"/>
</dbReference>
<sequence length="550" mass="61233">MLRHKKTKASGVTHWLRKRREDPVQQWLMDIRWSTEMECMNVLQGKSIVQSVEKSAFHTSHIKEMECMNVLQGKSIVQSVEKSAFHTSHIKGAIDVVRNESNDISGEFSVLFKLVEDEEWETVQTFTIQLTCHVRGLIHNCSRDIPHPNQFIIEQQEVVMGECAKLAQQVENAFVNSASHPSKIPVINQLTFLGQAFSRFVDLSLGYLVQKIVDILDEANDPMVLSQAIGSVVSLGLEGEHMCYIIAREGGVRALLDICRTENLRFCHAQSLRALATISCVTESIFEMEKEGGIWSLLDLLSDPEVRESVRGEVAGVIAQVTSPCLENVHQMSGLIDNMEDLLIHLLGLCNSTKTEEIFLLSSAAIANMTFMDSTTCEILQKIQAPRILCSSCHSNIAKSLFSKDQVATILANMVAADSCRHDVVDCGGIDICLELLNESPLDYKTPSEIAACERVQQKAAIALTRMCRDESNAATIVKSEGVPRLIQLCRDKRERSNSDAVLVACLAALRKINSLNKLEDLSVIDNQQLIQPKLMDSFLICTNTDENFV</sequence>
<organism evidence="3 4">
    <name type="scientific">Magallana gigas</name>
    <name type="common">Pacific oyster</name>
    <name type="synonym">Crassostrea gigas</name>
    <dbReference type="NCBI Taxonomy" id="29159"/>
    <lineage>
        <taxon>Eukaryota</taxon>
        <taxon>Metazoa</taxon>
        <taxon>Spiralia</taxon>
        <taxon>Lophotrochozoa</taxon>
        <taxon>Mollusca</taxon>
        <taxon>Bivalvia</taxon>
        <taxon>Autobranchia</taxon>
        <taxon>Pteriomorphia</taxon>
        <taxon>Ostreida</taxon>
        <taxon>Ostreoidea</taxon>
        <taxon>Ostreidae</taxon>
        <taxon>Magallana</taxon>
    </lineage>
</organism>
<dbReference type="Pfam" id="PF16748">
    <property type="entry name" value="INSC_LBD"/>
    <property type="match status" value="1"/>
</dbReference>
<dbReference type="EnsemblMetazoa" id="G34868.1">
    <property type="protein sequence ID" value="G34868.1:cds"/>
    <property type="gene ID" value="G34868"/>
</dbReference>
<evidence type="ECO:0000259" key="2">
    <source>
        <dbReference type="Pfam" id="PF19427"/>
    </source>
</evidence>
<dbReference type="PANTHER" id="PTHR21386">
    <property type="entry name" value="INSCUTEABLE"/>
    <property type="match status" value="1"/>
</dbReference>
<dbReference type="SUPFAM" id="SSF48371">
    <property type="entry name" value="ARM repeat"/>
    <property type="match status" value="1"/>
</dbReference>
<feature type="domain" description="Protein inscuteable homologue C-terminal" evidence="2">
    <location>
        <begin position="104"/>
        <end position="550"/>
    </location>
</feature>
<reference evidence="3" key="1">
    <citation type="submission" date="2022-08" db="UniProtKB">
        <authorList>
            <consortium name="EnsemblMetazoa"/>
        </authorList>
    </citation>
    <scope>IDENTIFICATION</scope>
    <source>
        <strain evidence="3">05x7-T-G4-1.051#20</strain>
    </source>
</reference>
<dbReference type="InterPro" id="IPR045789">
    <property type="entry name" value="Insc_C"/>
</dbReference>
<dbReference type="AlphaFoldDB" id="A0A8W8ML93"/>
<dbReference type="CDD" id="cd21966">
    <property type="entry name" value="INSC_LBD"/>
    <property type="match status" value="1"/>
</dbReference>
<dbReference type="InterPro" id="IPR039921">
    <property type="entry name" value="Inscuteable"/>
</dbReference>
<accession>A0A8W8ML93</accession>
<dbReference type="GO" id="GO:0008093">
    <property type="term" value="F:cytoskeletal anchor activity"/>
    <property type="evidence" value="ECO:0007669"/>
    <property type="project" value="TreeGrafter"/>
</dbReference>
<dbReference type="PANTHER" id="PTHR21386:SF0">
    <property type="entry name" value="PROTEIN INSCUTEABLE HOMOLOG"/>
    <property type="match status" value="1"/>
</dbReference>
<dbReference type="Pfam" id="PF19427">
    <property type="entry name" value="Insc_C"/>
    <property type="match status" value="1"/>
</dbReference>
<dbReference type="Gene3D" id="1.25.10.10">
    <property type="entry name" value="Leucine-rich Repeat Variant"/>
    <property type="match status" value="1"/>
</dbReference>
<protein>
    <submittedName>
        <fullName evidence="3">Uncharacterized protein</fullName>
    </submittedName>
</protein>
<keyword evidence="4" id="KW-1185">Reference proteome</keyword>
<dbReference type="GO" id="GO:0045176">
    <property type="term" value="P:apical protein localization"/>
    <property type="evidence" value="ECO:0007669"/>
    <property type="project" value="TreeGrafter"/>
</dbReference>
<dbReference type="SMART" id="SM00185">
    <property type="entry name" value="ARM"/>
    <property type="match status" value="3"/>
</dbReference>